<dbReference type="RefSeq" id="WP_011647756.1">
    <property type="nucleotide sequence ID" value="NZ_ARYI01000020.1"/>
</dbReference>
<dbReference type="InterPro" id="IPR050301">
    <property type="entry name" value="NTE"/>
</dbReference>
<feature type="short sequence motif" description="GXGXXG" evidence="4">
    <location>
        <begin position="27"/>
        <end position="32"/>
    </location>
</feature>
<keyword evidence="2 4" id="KW-0442">Lipid degradation</keyword>
<dbReference type="PATRIC" id="fig|1280951.3.peg.3292"/>
<evidence type="ECO:0000259" key="6">
    <source>
        <dbReference type="PROSITE" id="PS51635"/>
    </source>
</evidence>
<dbReference type="GO" id="GO:0016787">
    <property type="term" value="F:hydrolase activity"/>
    <property type="evidence" value="ECO:0007669"/>
    <property type="project" value="UniProtKB-UniRule"/>
</dbReference>
<feature type="active site" description="Nucleophile" evidence="4">
    <location>
        <position position="57"/>
    </location>
</feature>
<keyword evidence="8" id="KW-1185">Reference proteome</keyword>
<proteinExistence type="predicted"/>
<feature type="active site" description="Proton acceptor" evidence="4">
    <location>
        <position position="194"/>
    </location>
</feature>
<keyword evidence="3 4" id="KW-0443">Lipid metabolism</keyword>
<gene>
    <name evidence="7" type="ORF">HHI_16337</name>
</gene>
<evidence type="ECO:0000256" key="2">
    <source>
        <dbReference type="ARBA" id="ARBA00022963"/>
    </source>
</evidence>
<keyword evidence="1 4" id="KW-0378">Hydrolase</keyword>
<dbReference type="PANTHER" id="PTHR14226">
    <property type="entry name" value="NEUROPATHY TARGET ESTERASE/SWISS CHEESE D.MELANOGASTER"/>
    <property type="match status" value="1"/>
</dbReference>
<accession>A0A059F8Y3</accession>
<name>A0A059F8Y3_9PROT</name>
<evidence type="ECO:0000256" key="3">
    <source>
        <dbReference type="ARBA" id="ARBA00023098"/>
    </source>
</evidence>
<dbReference type="Proteomes" id="UP000025061">
    <property type="component" value="Unassembled WGS sequence"/>
</dbReference>
<dbReference type="InterPro" id="IPR002641">
    <property type="entry name" value="PNPLA_dom"/>
</dbReference>
<dbReference type="InterPro" id="IPR016035">
    <property type="entry name" value="Acyl_Trfase/lysoPLipase"/>
</dbReference>
<feature type="domain" description="PNPLA" evidence="6">
    <location>
        <begin position="23"/>
        <end position="207"/>
    </location>
</feature>
<evidence type="ECO:0000256" key="4">
    <source>
        <dbReference type="PROSITE-ProRule" id="PRU01161"/>
    </source>
</evidence>
<dbReference type="EMBL" id="ARYI01000020">
    <property type="protein sequence ID" value="KCZ87069.1"/>
    <property type="molecule type" value="Genomic_DNA"/>
</dbReference>
<dbReference type="PROSITE" id="PS51635">
    <property type="entry name" value="PNPLA"/>
    <property type="match status" value="1"/>
</dbReference>
<organism evidence="7 8">
    <name type="scientific">Hyphomonas hirschiana VP5</name>
    <dbReference type="NCBI Taxonomy" id="1280951"/>
    <lineage>
        <taxon>Bacteria</taxon>
        <taxon>Pseudomonadati</taxon>
        <taxon>Pseudomonadota</taxon>
        <taxon>Alphaproteobacteria</taxon>
        <taxon>Hyphomonadales</taxon>
        <taxon>Hyphomonadaceae</taxon>
        <taxon>Hyphomonas</taxon>
    </lineage>
</organism>
<dbReference type="SUPFAM" id="SSF52151">
    <property type="entry name" value="FabD/lysophospholipase-like"/>
    <property type="match status" value="1"/>
</dbReference>
<reference evidence="7 8" key="1">
    <citation type="submission" date="2013-04" db="EMBL/GenBank/DDBJ databases">
        <title>Hyphomonas hirschiana VP5 Genome Sequencing.</title>
        <authorList>
            <person name="Lai Q."/>
            <person name="Shao Z."/>
        </authorList>
    </citation>
    <scope>NUCLEOTIDE SEQUENCE [LARGE SCALE GENOMIC DNA]</scope>
    <source>
        <strain evidence="7 8">VP5</strain>
    </source>
</reference>
<evidence type="ECO:0000313" key="8">
    <source>
        <dbReference type="Proteomes" id="UP000025061"/>
    </source>
</evidence>
<dbReference type="Pfam" id="PF01734">
    <property type="entry name" value="Patatin"/>
    <property type="match status" value="1"/>
</dbReference>
<comment type="caution">
    <text evidence="7">The sequence shown here is derived from an EMBL/GenBank/DDBJ whole genome shotgun (WGS) entry which is preliminary data.</text>
</comment>
<dbReference type="OrthoDB" id="9807112at2"/>
<evidence type="ECO:0000256" key="1">
    <source>
        <dbReference type="ARBA" id="ARBA00022801"/>
    </source>
</evidence>
<evidence type="ECO:0000313" key="7">
    <source>
        <dbReference type="EMBL" id="KCZ87069.1"/>
    </source>
</evidence>
<dbReference type="PANTHER" id="PTHR14226:SF78">
    <property type="entry name" value="SLR0060 PROTEIN"/>
    <property type="match status" value="1"/>
</dbReference>
<dbReference type="GO" id="GO:0016042">
    <property type="term" value="P:lipid catabolic process"/>
    <property type="evidence" value="ECO:0007669"/>
    <property type="project" value="UniProtKB-UniRule"/>
</dbReference>
<dbReference type="AlphaFoldDB" id="A0A059F8Y3"/>
<feature type="region of interest" description="Disordered" evidence="5">
    <location>
        <begin position="1"/>
        <end position="24"/>
    </location>
</feature>
<protein>
    <submittedName>
        <fullName evidence="7">Patatin family phospholipase</fullName>
    </submittedName>
</protein>
<feature type="short sequence motif" description="DGA/G" evidence="4">
    <location>
        <begin position="194"/>
        <end position="196"/>
    </location>
</feature>
<sequence>MAKASENGKPNGKPTGKPRPISLALQGGGSHGAYTWGVLDRLSEDETLDIEAISATSAGAINAVAYAAGLAAGGPAGARAAMEQLWRAVSDAGSGMNVFGAAGFQMASALQSFASPYDFNPFNFNPLRRIVENQVDFDAVHASGLKLFLSATNVETGKVRVFSKAEITADAVLASACLPQTFQAVEIGEEAFWDGGFMGNPSLFPLIYSGAPQDVLLVLLNPLVRPGVPKRAAEIQERLNEISFNASLIGELRAIAFVQRLIDDGMLKEPLMKKYRRLNIHAIRGGQDLLGYGLATKYDSRWRFLTEVRDLGRGAADRWLAECAKDVGTKQSSFDIRKEFLEV</sequence>
<evidence type="ECO:0000256" key="5">
    <source>
        <dbReference type="SAM" id="MobiDB-lite"/>
    </source>
</evidence>
<comment type="caution">
    <text evidence="4">Lacks conserved residue(s) required for the propagation of feature annotation.</text>
</comment>
<dbReference type="Gene3D" id="3.40.1090.10">
    <property type="entry name" value="Cytosolic phospholipase A2 catalytic domain"/>
    <property type="match status" value="2"/>
</dbReference>